<evidence type="ECO:0000256" key="1">
    <source>
        <dbReference type="SAM" id="MobiDB-lite"/>
    </source>
</evidence>
<gene>
    <name evidence="2" type="primary">Nfu_g_1_022671</name>
</gene>
<organism evidence="2">
    <name type="scientific">Nothobranchius kuhntae</name>
    <name type="common">Beira killifish</name>
    <dbReference type="NCBI Taxonomy" id="321403"/>
    <lineage>
        <taxon>Eukaryota</taxon>
        <taxon>Metazoa</taxon>
        <taxon>Chordata</taxon>
        <taxon>Craniata</taxon>
        <taxon>Vertebrata</taxon>
        <taxon>Euteleostomi</taxon>
        <taxon>Actinopterygii</taxon>
        <taxon>Neopterygii</taxon>
        <taxon>Teleostei</taxon>
        <taxon>Neoteleostei</taxon>
        <taxon>Acanthomorphata</taxon>
        <taxon>Ovalentaria</taxon>
        <taxon>Atherinomorphae</taxon>
        <taxon>Cyprinodontiformes</taxon>
        <taxon>Nothobranchiidae</taxon>
        <taxon>Nothobranchius</taxon>
    </lineage>
</organism>
<feature type="region of interest" description="Disordered" evidence="1">
    <location>
        <begin position="16"/>
        <end position="56"/>
    </location>
</feature>
<dbReference type="AlphaFoldDB" id="A0A1A8JDC1"/>
<reference evidence="2" key="1">
    <citation type="submission" date="2016-05" db="EMBL/GenBank/DDBJ databases">
        <authorList>
            <person name="Lavstsen T."/>
            <person name="Jespersen J.S."/>
        </authorList>
    </citation>
    <scope>NUCLEOTIDE SEQUENCE</scope>
    <source>
        <tissue evidence="2">Brain</tissue>
    </source>
</reference>
<feature type="compositionally biased region" description="Polar residues" evidence="1">
    <location>
        <begin position="42"/>
        <end position="56"/>
    </location>
</feature>
<reference evidence="2" key="2">
    <citation type="submission" date="2016-06" db="EMBL/GenBank/DDBJ databases">
        <title>The genome of a short-lived fish provides insights into sex chromosome evolution and the genetic control of aging.</title>
        <authorList>
            <person name="Reichwald K."/>
            <person name="Felder M."/>
            <person name="Petzold A."/>
            <person name="Koch P."/>
            <person name="Groth M."/>
            <person name="Platzer M."/>
        </authorList>
    </citation>
    <scope>NUCLEOTIDE SEQUENCE</scope>
    <source>
        <tissue evidence="2">Brain</tissue>
    </source>
</reference>
<name>A0A1A8JDC1_NOTKU</name>
<accession>A0A1A8JDC1</accession>
<feature type="non-terminal residue" evidence="2">
    <location>
        <position position="1"/>
    </location>
</feature>
<protein>
    <submittedName>
        <fullName evidence="2">Uncharacterized protein</fullName>
    </submittedName>
</protein>
<evidence type="ECO:0000313" key="2">
    <source>
        <dbReference type="EMBL" id="SBR07851.1"/>
    </source>
</evidence>
<dbReference type="EMBL" id="HAED01021182">
    <property type="protein sequence ID" value="SBR07851.1"/>
    <property type="molecule type" value="Transcribed_RNA"/>
</dbReference>
<feature type="non-terminal residue" evidence="2">
    <location>
        <position position="56"/>
    </location>
</feature>
<feature type="compositionally biased region" description="Low complexity" evidence="1">
    <location>
        <begin position="19"/>
        <end position="36"/>
    </location>
</feature>
<sequence length="56" mass="6057">YVPAQTHLIVTAEFAPQPSTSSAANHSLLSNLQSSSREASKTGRNQTFTPLLMLQQ</sequence>
<proteinExistence type="predicted"/>